<feature type="compositionally biased region" description="Basic residues" evidence="1">
    <location>
        <begin position="164"/>
        <end position="177"/>
    </location>
</feature>
<reference evidence="2 3" key="1">
    <citation type="submission" date="2019-07" db="EMBL/GenBank/DDBJ databases">
        <title>Whole genome shotgun sequence of Reyranella soli NBRC 108950.</title>
        <authorList>
            <person name="Hosoyama A."/>
            <person name="Uohara A."/>
            <person name="Ohji S."/>
            <person name="Ichikawa N."/>
        </authorList>
    </citation>
    <scope>NUCLEOTIDE SEQUENCE [LARGE SCALE GENOMIC DNA]</scope>
    <source>
        <strain evidence="2 3">NBRC 108950</strain>
    </source>
</reference>
<dbReference type="AlphaFoldDB" id="A0A512N5Z6"/>
<comment type="caution">
    <text evidence="2">The sequence shown here is derived from an EMBL/GenBank/DDBJ whole genome shotgun (WGS) entry which is preliminary data.</text>
</comment>
<dbReference type="EMBL" id="BKAJ01000021">
    <property type="protein sequence ID" value="GEP54051.1"/>
    <property type="molecule type" value="Genomic_DNA"/>
</dbReference>
<evidence type="ECO:0000313" key="3">
    <source>
        <dbReference type="Proteomes" id="UP000321058"/>
    </source>
</evidence>
<dbReference type="PROSITE" id="PS51257">
    <property type="entry name" value="PROKAR_LIPOPROTEIN"/>
    <property type="match status" value="1"/>
</dbReference>
<evidence type="ECO:0000313" key="2">
    <source>
        <dbReference type="EMBL" id="GEP54051.1"/>
    </source>
</evidence>
<dbReference type="OrthoDB" id="7362049at2"/>
<sequence>MSFSRLPFITLSLVVGAGLMTGACGVPLAVSGASYAADGGLLVASEKTSGDHMISMVSKQDCALWRVIKGRAVCKPREGDKDPYKVDYDDPQRMVAEDGVHYAPPLRTAADAPATSWDAASYKATPPAPIAPSAPVTAVAQGSNDAAPAAVAESPPASPPPAAKPKKPKKHSVKKPAPRPAAPAS</sequence>
<name>A0A512N5Z6_9HYPH</name>
<feature type="region of interest" description="Disordered" evidence="1">
    <location>
        <begin position="120"/>
        <end position="185"/>
    </location>
</feature>
<evidence type="ECO:0008006" key="4">
    <source>
        <dbReference type="Google" id="ProtNLM"/>
    </source>
</evidence>
<feature type="compositionally biased region" description="Low complexity" evidence="1">
    <location>
        <begin position="133"/>
        <end position="155"/>
    </location>
</feature>
<accession>A0A512N5Z6</accession>
<evidence type="ECO:0000256" key="1">
    <source>
        <dbReference type="SAM" id="MobiDB-lite"/>
    </source>
</evidence>
<keyword evidence="3" id="KW-1185">Reference proteome</keyword>
<protein>
    <recommendedName>
        <fullName evidence="4">Lipoprotein</fullName>
    </recommendedName>
</protein>
<proteinExistence type="predicted"/>
<organism evidence="2 3">
    <name type="scientific">Reyranella soli</name>
    <dbReference type="NCBI Taxonomy" id="1230389"/>
    <lineage>
        <taxon>Bacteria</taxon>
        <taxon>Pseudomonadati</taxon>
        <taxon>Pseudomonadota</taxon>
        <taxon>Alphaproteobacteria</taxon>
        <taxon>Hyphomicrobiales</taxon>
        <taxon>Reyranellaceae</taxon>
        <taxon>Reyranella</taxon>
    </lineage>
</organism>
<dbReference type="Proteomes" id="UP000321058">
    <property type="component" value="Unassembled WGS sequence"/>
</dbReference>
<gene>
    <name evidence="2" type="ORF">RSO01_12170</name>
</gene>
<dbReference type="RefSeq" id="WP_147147237.1">
    <property type="nucleotide sequence ID" value="NZ_BKAJ01000021.1"/>
</dbReference>